<dbReference type="InterPro" id="IPR011008">
    <property type="entry name" value="Dimeric_a/b-barrel"/>
</dbReference>
<name>A0A917H9Y5_9MICC</name>
<dbReference type="InterPro" id="IPR007138">
    <property type="entry name" value="ABM_dom"/>
</dbReference>
<feature type="domain" description="ABM" evidence="1">
    <location>
        <begin position="52"/>
        <end position="116"/>
    </location>
</feature>
<evidence type="ECO:0000313" key="2">
    <source>
        <dbReference type="EMBL" id="GGG72045.1"/>
    </source>
</evidence>
<accession>A0A917H9Y5</accession>
<proteinExistence type="predicted"/>
<dbReference type="Proteomes" id="UP000638848">
    <property type="component" value="Unassembled WGS sequence"/>
</dbReference>
<gene>
    <name evidence="2" type="ORF">GCM10011374_40990</name>
</gene>
<protein>
    <recommendedName>
        <fullName evidence="1">ABM domain-containing protein</fullName>
    </recommendedName>
</protein>
<sequence>MVRPPEEHVVGGLAMPTADHATGGGDYGGVTTLRLSTGATALMNARIVTTVDATIDPEREQELLEGFRRMNAGPTPEGLVTSELLRGQGGAWRLQTTWRDREALMAVRSSGEQPAALALLDRLGATHSHSVFTVEQSYGA</sequence>
<comment type="caution">
    <text evidence="2">The sequence shown here is derived from an EMBL/GenBank/DDBJ whole genome shotgun (WGS) entry which is preliminary data.</text>
</comment>
<reference evidence="2" key="1">
    <citation type="journal article" date="2014" name="Int. J. Syst. Evol. Microbiol.">
        <title>Complete genome sequence of Corynebacterium casei LMG S-19264T (=DSM 44701T), isolated from a smear-ripened cheese.</title>
        <authorList>
            <consortium name="US DOE Joint Genome Institute (JGI-PGF)"/>
            <person name="Walter F."/>
            <person name="Albersmeier A."/>
            <person name="Kalinowski J."/>
            <person name="Ruckert C."/>
        </authorList>
    </citation>
    <scope>NUCLEOTIDE SEQUENCE</scope>
    <source>
        <strain evidence="2">CGMCC 1.12187</strain>
    </source>
</reference>
<organism evidence="2 3">
    <name type="scientific">Kocuria dechangensis</name>
    <dbReference type="NCBI Taxonomy" id="1176249"/>
    <lineage>
        <taxon>Bacteria</taxon>
        <taxon>Bacillati</taxon>
        <taxon>Actinomycetota</taxon>
        <taxon>Actinomycetes</taxon>
        <taxon>Micrococcales</taxon>
        <taxon>Micrococcaceae</taxon>
        <taxon>Kocuria</taxon>
    </lineage>
</organism>
<dbReference type="EMBL" id="BMEQ01000052">
    <property type="protein sequence ID" value="GGG72045.1"/>
    <property type="molecule type" value="Genomic_DNA"/>
</dbReference>
<reference evidence="2" key="2">
    <citation type="submission" date="2020-09" db="EMBL/GenBank/DDBJ databases">
        <authorList>
            <person name="Sun Q."/>
            <person name="Zhou Y."/>
        </authorList>
    </citation>
    <scope>NUCLEOTIDE SEQUENCE</scope>
    <source>
        <strain evidence="2">CGMCC 1.12187</strain>
    </source>
</reference>
<dbReference type="AlphaFoldDB" id="A0A917H9Y5"/>
<evidence type="ECO:0000313" key="3">
    <source>
        <dbReference type="Proteomes" id="UP000638848"/>
    </source>
</evidence>
<evidence type="ECO:0000259" key="1">
    <source>
        <dbReference type="Pfam" id="PF03992"/>
    </source>
</evidence>
<dbReference type="SUPFAM" id="SSF54909">
    <property type="entry name" value="Dimeric alpha+beta barrel"/>
    <property type="match status" value="1"/>
</dbReference>
<keyword evidence="3" id="KW-1185">Reference proteome</keyword>
<dbReference type="Pfam" id="PF03992">
    <property type="entry name" value="ABM"/>
    <property type="match status" value="1"/>
</dbReference>